<name>A0AAU9TCA6_THLAR</name>
<comment type="caution">
    <text evidence="5">The sequence shown here is derived from an EMBL/GenBank/DDBJ whole genome shotgun (WGS) entry which is preliminary data.</text>
</comment>
<evidence type="ECO:0000259" key="4">
    <source>
        <dbReference type="Pfam" id="PF00685"/>
    </source>
</evidence>
<accession>A0AAU9TCA6</accession>
<dbReference type="PANTHER" id="PTHR11783">
    <property type="entry name" value="SULFOTRANSFERASE SULT"/>
    <property type="match status" value="1"/>
</dbReference>
<dbReference type="SUPFAM" id="SSF52540">
    <property type="entry name" value="P-loop containing nucleoside triphosphate hydrolases"/>
    <property type="match status" value="1"/>
</dbReference>
<dbReference type="Proteomes" id="UP000836841">
    <property type="component" value="Unassembled WGS sequence"/>
</dbReference>
<dbReference type="EC" id="2.8.2.-" evidence="3"/>
<keyword evidence="2 3" id="KW-0808">Transferase</keyword>
<dbReference type="GO" id="GO:0008146">
    <property type="term" value="F:sulfotransferase activity"/>
    <property type="evidence" value="ECO:0007669"/>
    <property type="project" value="InterPro"/>
</dbReference>
<dbReference type="Pfam" id="PF00685">
    <property type="entry name" value="Sulfotransfer_1"/>
    <property type="match status" value="1"/>
</dbReference>
<evidence type="ECO:0000313" key="5">
    <source>
        <dbReference type="EMBL" id="CAH2080510.1"/>
    </source>
</evidence>
<organism evidence="5 6">
    <name type="scientific">Thlaspi arvense</name>
    <name type="common">Field penny-cress</name>
    <dbReference type="NCBI Taxonomy" id="13288"/>
    <lineage>
        <taxon>Eukaryota</taxon>
        <taxon>Viridiplantae</taxon>
        <taxon>Streptophyta</taxon>
        <taxon>Embryophyta</taxon>
        <taxon>Tracheophyta</taxon>
        <taxon>Spermatophyta</taxon>
        <taxon>Magnoliopsida</taxon>
        <taxon>eudicotyledons</taxon>
        <taxon>Gunneridae</taxon>
        <taxon>Pentapetalae</taxon>
        <taxon>rosids</taxon>
        <taxon>malvids</taxon>
        <taxon>Brassicales</taxon>
        <taxon>Brassicaceae</taxon>
        <taxon>Thlaspideae</taxon>
        <taxon>Thlaspi</taxon>
    </lineage>
</organism>
<proteinExistence type="inferred from homology"/>
<dbReference type="InterPro" id="IPR000863">
    <property type="entry name" value="Sulfotransferase_dom"/>
</dbReference>
<evidence type="ECO:0000256" key="3">
    <source>
        <dbReference type="RuleBase" id="RU361155"/>
    </source>
</evidence>
<evidence type="ECO:0000256" key="2">
    <source>
        <dbReference type="ARBA" id="ARBA00022679"/>
    </source>
</evidence>
<keyword evidence="6" id="KW-1185">Reference proteome</keyword>
<gene>
    <name evidence="5" type="ORF">TAV2_LOCUS26213</name>
</gene>
<comment type="similarity">
    <text evidence="1 3">Belongs to the sulfotransferase 1 family.</text>
</comment>
<dbReference type="InterPro" id="IPR027417">
    <property type="entry name" value="P-loop_NTPase"/>
</dbReference>
<protein>
    <recommendedName>
        <fullName evidence="3">Sulfotransferase</fullName>
        <ecNumber evidence="3">2.8.2.-</ecNumber>
    </recommendedName>
</protein>
<feature type="domain" description="Sulfotransferase" evidence="4">
    <location>
        <begin position="56"/>
        <end position="200"/>
    </location>
</feature>
<dbReference type="EMBL" id="CAJVSB020000909">
    <property type="protein sequence ID" value="CAH2080510.1"/>
    <property type="molecule type" value="Genomic_DNA"/>
</dbReference>
<dbReference type="AlphaFoldDB" id="A0AAU9TCA6"/>
<dbReference type="Gene3D" id="3.40.50.300">
    <property type="entry name" value="P-loop containing nucleotide triphosphate hydrolases"/>
    <property type="match status" value="1"/>
</dbReference>
<sequence length="209" mass="24259">MGWSTTHFFLTKHTSALLVKGFRPIHVSPSKMDTTQALETIMEGEERMGKEYEDSKYEETNSMKEAVKMSQEGICEYGPFWDHVLEYWNKRLKNKDRIFFLEYEDLKEDFTSQSIKLVDFLGLSFSEEEKKRGVIEDISKLCSFKNLKELDVNKGEGIVVGIPNSAFFRKGEVGDWVNHLSPAMVEKIKKLVEEKFKDSGVTFKMISER</sequence>
<reference evidence="5 6" key="1">
    <citation type="submission" date="2022-03" db="EMBL/GenBank/DDBJ databases">
        <authorList>
            <person name="Nunn A."/>
            <person name="Chopra R."/>
            <person name="Nunn A."/>
            <person name="Contreras Garrido A."/>
        </authorList>
    </citation>
    <scope>NUCLEOTIDE SEQUENCE [LARGE SCALE GENOMIC DNA]</scope>
</reference>
<evidence type="ECO:0000313" key="6">
    <source>
        <dbReference type="Proteomes" id="UP000836841"/>
    </source>
</evidence>
<evidence type="ECO:0000256" key="1">
    <source>
        <dbReference type="ARBA" id="ARBA00005771"/>
    </source>
</evidence>